<dbReference type="AlphaFoldDB" id="A0A7I8WYI6"/>
<dbReference type="FunFam" id="1.20.58.390:FF:000049">
    <property type="entry name" value="AcetylCholine Receptor"/>
    <property type="match status" value="1"/>
</dbReference>
<comment type="subcellular location">
    <subcellularLocation>
        <location evidence="1">Membrane</location>
        <topology evidence="1">Multi-pass membrane protein</topology>
    </subcellularLocation>
</comment>
<reference evidence="9" key="1">
    <citation type="submission" date="2020-09" db="EMBL/GenBank/DDBJ databases">
        <authorList>
            <person name="Kikuchi T."/>
        </authorList>
    </citation>
    <scope>NUCLEOTIDE SEQUENCE</scope>
    <source>
        <strain evidence="9">Ka4C1</strain>
    </source>
</reference>
<dbReference type="InterPro" id="IPR036734">
    <property type="entry name" value="Neur_chan_lig-bd_sf"/>
</dbReference>
<accession>A0A7I8WYI6</accession>
<feature type="transmembrane region" description="Helical" evidence="5">
    <location>
        <begin position="329"/>
        <end position="354"/>
    </location>
</feature>
<dbReference type="PANTHER" id="PTHR18945">
    <property type="entry name" value="NEUROTRANSMITTER GATED ION CHANNEL"/>
    <property type="match status" value="1"/>
</dbReference>
<feature type="region of interest" description="Disordered" evidence="6">
    <location>
        <begin position="478"/>
        <end position="511"/>
    </location>
</feature>
<feature type="chain" id="PRO_5036509384" evidence="5">
    <location>
        <begin position="21"/>
        <end position="598"/>
    </location>
</feature>
<dbReference type="InterPro" id="IPR006202">
    <property type="entry name" value="Neur_chan_lig-bd"/>
</dbReference>
<dbReference type="Proteomes" id="UP000659654">
    <property type="component" value="Unassembled WGS sequence"/>
</dbReference>
<keyword evidence="4 5" id="KW-0472">Membrane</keyword>
<dbReference type="GO" id="GO:0016020">
    <property type="term" value="C:membrane"/>
    <property type="evidence" value="ECO:0007669"/>
    <property type="project" value="UniProtKB-SubCell"/>
</dbReference>
<sequence>MAIPAARLCFLALGLLGVQCKFYGLSNSIEGSGEEELVDNLGFELPAHYKLERQLMKYYNNRILPRRKAAWSVKVKFRIALYQIVEVNEPQQYIILNSWIVESWKDDFLFWDPAKYENITEIILPAESLWTPDTTLYNSLSMSDSESRRIQSIKVTTLPHKRTAQIEFLYPTLYKFSCTLDLRMFPYDEQFCVLTFGSWTHDNKAIDYQPNNGTDAAIGVENCIENEEWNIIQTSVSRIERKYRCCPNNYTLLEFYINIQRKPLYYITNLITPTAIITFIAIIGFFTSATVNQIRAEKITLGITTLLSMSILIFMVSDKMPSTSSFVPLIGWFYTSMMLLISLGTWASAVVISVQKKGIMGKRPPMRTMRWARKLGKLLQVEMPLLMKQAYVLKAKQEKLMKQNSQRRGSLWARSWQKLSNSRSATPGTNSTLVPPSSDGNNIGLTRLASFQRQQQQMELSALSVDEGDEDLIVDDWEGTPVPATPTRLQPNGEVWPPEPPESPPRRSHSAATAPLVRAMSRKATIIPEISLDGNPTITLPQGQQRTLAEIEYDWLAEVIERIFLLIFIILFLICGVGTNMFGFYHWMMTKQIDKIVQ</sequence>
<evidence type="ECO:0000256" key="3">
    <source>
        <dbReference type="ARBA" id="ARBA00022989"/>
    </source>
</evidence>
<keyword evidence="2 5" id="KW-0812">Transmembrane</keyword>
<proteinExistence type="inferred from homology"/>
<name>A0A7I8WYI6_BURXY</name>
<keyword evidence="5" id="KW-0406">Ion transport</keyword>
<evidence type="ECO:0000256" key="5">
    <source>
        <dbReference type="RuleBase" id="RU000687"/>
    </source>
</evidence>
<dbReference type="GO" id="GO:0005230">
    <property type="term" value="F:extracellular ligand-gated monoatomic ion channel activity"/>
    <property type="evidence" value="ECO:0007669"/>
    <property type="project" value="InterPro"/>
</dbReference>
<dbReference type="InterPro" id="IPR036719">
    <property type="entry name" value="Neuro-gated_channel_TM_sf"/>
</dbReference>
<dbReference type="PRINTS" id="PR00252">
    <property type="entry name" value="NRIONCHANNEL"/>
</dbReference>
<dbReference type="CDD" id="cd18997">
    <property type="entry name" value="LGIC_ECD_nAChR"/>
    <property type="match status" value="1"/>
</dbReference>
<dbReference type="InterPro" id="IPR006029">
    <property type="entry name" value="Neurotrans-gated_channel_TM"/>
</dbReference>
<dbReference type="FunFam" id="2.70.170.10:FF:000028">
    <property type="entry name" value="AcetylCholine Receptor"/>
    <property type="match status" value="1"/>
</dbReference>
<dbReference type="InterPro" id="IPR006201">
    <property type="entry name" value="Neur_channel"/>
</dbReference>
<organism evidence="9 10">
    <name type="scientific">Bursaphelenchus xylophilus</name>
    <name type="common">Pinewood nematode worm</name>
    <name type="synonym">Aphelenchoides xylophilus</name>
    <dbReference type="NCBI Taxonomy" id="6326"/>
    <lineage>
        <taxon>Eukaryota</taxon>
        <taxon>Metazoa</taxon>
        <taxon>Ecdysozoa</taxon>
        <taxon>Nematoda</taxon>
        <taxon>Chromadorea</taxon>
        <taxon>Rhabditida</taxon>
        <taxon>Tylenchina</taxon>
        <taxon>Tylenchomorpha</taxon>
        <taxon>Aphelenchoidea</taxon>
        <taxon>Aphelenchoididae</taxon>
        <taxon>Bursaphelenchus</taxon>
    </lineage>
</organism>
<feature type="transmembrane region" description="Helical" evidence="5">
    <location>
        <begin position="264"/>
        <end position="287"/>
    </location>
</feature>
<feature type="transmembrane region" description="Helical" evidence="5">
    <location>
        <begin position="563"/>
        <end position="585"/>
    </location>
</feature>
<evidence type="ECO:0000256" key="6">
    <source>
        <dbReference type="SAM" id="MobiDB-lite"/>
    </source>
</evidence>
<dbReference type="EMBL" id="CAJFDI010000002">
    <property type="protein sequence ID" value="CAD5217632.1"/>
    <property type="molecule type" value="Genomic_DNA"/>
</dbReference>
<evidence type="ECO:0000313" key="10">
    <source>
        <dbReference type="Proteomes" id="UP000659654"/>
    </source>
</evidence>
<feature type="signal peptide" evidence="5">
    <location>
        <begin position="1"/>
        <end position="20"/>
    </location>
</feature>
<keyword evidence="3 5" id="KW-1133">Transmembrane helix</keyword>
<dbReference type="SMR" id="A0A7I8WYI6"/>
<dbReference type="Proteomes" id="UP000582659">
    <property type="component" value="Unassembled WGS sequence"/>
</dbReference>
<dbReference type="GO" id="GO:0004888">
    <property type="term" value="F:transmembrane signaling receptor activity"/>
    <property type="evidence" value="ECO:0007669"/>
    <property type="project" value="InterPro"/>
</dbReference>
<feature type="domain" description="Neurotransmitter-gated ion-channel ligand-binding" evidence="7">
    <location>
        <begin position="50"/>
        <end position="263"/>
    </location>
</feature>
<keyword evidence="5" id="KW-0732">Signal</keyword>
<protein>
    <submittedName>
        <fullName evidence="9">(pine wood nematode) hypothetical protein</fullName>
    </submittedName>
</protein>
<dbReference type="Pfam" id="PF02932">
    <property type="entry name" value="Neur_chan_memb"/>
    <property type="match status" value="1"/>
</dbReference>
<evidence type="ECO:0000313" key="9">
    <source>
        <dbReference type="EMBL" id="CAD5217632.1"/>
    </source>
</evidence>
<keyword evidence="10" id="KW-1185">Reference proteome</keyword>
<comment type="similarity">
    <text evidence="5">Belongs to the ligand-gated ion channel (TC 1.A.9) family.</text>
</comment>
<dbReference type="Pfam" id="PF02931">
    <property type="entry name" value="Neur_chan_LBD"/>
    <property type="match status" value="1"/>
</dbReference>
<dbReference type="SUPFAM" id="SSF63712">
    <property type="entry name" value="Nicotinic receptor ligand binding domain-like"/>
    <property type="match status" value="1"/>
</dbReference>
<evidence type="ECO:0000256" key="2">
    <source>
        <dbReference type="ARBA" id="ARBA00022692"/>
    </source>
</evidence>
<evidence type="ECO:0000256" key="4">
    <source>
        <dbReference type="ARBA" id="ARBA00023136"/>
    </source>
</evidence>
<dbReference type="CDD" id="cd19051">
    <property type="entry name" value="LGIC_TM_cation"/>
    <property type="match status" value="1"/>
</dbReference>
<dbReference type="OrthoDB" id="410315at2759"/>
<keyword evidence="5" id="KW-0407">Ion channel</keyword>
<gene>
    <name evidence="9" type="ORF">BXYJ_LOCUS5132</name>
</gene>
<dbReference type="Gene3D" id="1.20.58.390">
    <property type="entry name" value="Neurotransmitter-gated ion-channel transmembrane domain"/>
    <property type="match status" value="1"/>
</dbReference>
<dbReference type="InterPro" id="IPR018000">
    <property type="entry name" value="Neurotransmitter_ion_chnl_CS"/>
</dbReference>
<dbReference type="Gene3D" id="2.70.170.10">
    <property type="entry name" value="Neurotransmitter-gated ion-channel ligand-binding domain"/>
    <property type="match status" value="1"/>
</dbReference>
<dbReference type="PROSITE" id="PS00236">
    <property type="entry name" value="NEUROTR_ION_CHANNEL"/>
    <property type="match status" value="1"/>
</dbReference>
<dbReference type="InterPro" id="IPR038050">
    <property type="entry name" value="Neuro_actylchol_rec"/>
</dbReference>
<feature type="transmembrane region" description="Helical" evidence="5">
    <location>
        <begin position="299"/>
        <end position="317"/>
    </location>
</feature>
<dbReference type="EMBL" id="CAJFCV020000002">
    <property type="protein sequence ID" value="CAG9101416.1"/>
    <property type="molecule type" value="Genomic_DNA"/>
</dbReference>
<keyword evidence="5" id="KW-0813">Transport</keyword>
<evidence type="ECO:0000259" key="7">
    <source>
        <dbReference type="Pfam" id="PF02931"/>
    </source>
</evidence>
<dbReference type="SUPFAM" id="SSF90112">
    <property type="entry name" value="Neurotransmitter-gated ion-channel transmembrane pore"/>
    <property type="match status" value="1"/>
</dbReference>
<evidence type="ECO:0000259" key="8">
    <source>
        <dbReference type="Pfam" id="PF02932"/>
    </source>
</evidence>
<comment type="caution">
    <text evidence="9">The sequence shown here is derived from an EMBL/GenBank/DDBJ whole genome shotgun (WGS) entry which is preliminary data.</text>
</comment>
<feature type="region of interest" description="Disordered" evidence="6">
    <location>
        <begin position="418"/>
        <end position="441"/>
    </location>
</feature>
<feature type="domain" description="Neurotransmitter-gated ion-channel transmembrane" evidence="8">
    <location>
        <begin position="270"/>
        <end position="408"/>
    </location>
</feature>
<evidence type="ECO:0000256" key="1">
    <source>
        <dbReference type="ARBA" id="ARBA00004141"/>
    </source>
</evidence>